<dbReference type="EMBL" id="SRMD01000091">
    <property type="protein sequence ID" value="TQW14683.1"/>
    <property type="molecule type" value="Genomic_DNA"/>
</dbReference>
<gene>
    <name evidence="1" type="ORF">FIPPAONL_01635</name>
</gene>
<evidence type="ECO:0000313" key="2">
    <source>
        <dbReference type="Proteomes" id="UP000316012"/>
    </source>
</evidence>
<sequence>MVRIKKVYDKHYTVINNSILNDTSLKWEDKGLFTYLWSQSDEWDFYAKEVAKHSPDSEDKVYKILRKLEEHGYLLRQRQRNNKGQLKANKWLLSETPRQKWINIYKKRTDKKKIPTRQNPEQVKPDLEKPNVVKPDLTSTNCNKYLPKQIKNFNKSLSKEEKERDQELIDILINHLNNTAELWHREPITFSENEYSKLIKAVHGKDPRLLKDIAEKTVINSEQYPQGYLLNCIKNLPDMKEESAYVWEKAE</sequence>
<organism evidence="1 2">
    <name type="scientific">Lactobacillus gasseri</name>
    <dbReference type="NCBI Taxonomy" id="1596"/>
    <lineage>
        <taxon>Bacteria</taxon>
        <taxon>Bacillati</taxon>
        <taxon>Bacillota</taxon>
        <taxon>Bacilli</taxon>
        <taxon>Lactobacillales</taxon>
        <taxon>Lactobacillaceae</taxon>
        <taxon>Lactobacillus</taxon>
    </lineage>
</organism>
<protein>
    <recommendedName>
        <fullName evidence="3">Helix-turn-helix domain-containing protein</fullName>
    </recommendedName>
</protein>
<dbReference type="RefSeq" id="WP_101884417.1">
    <property type="nucleotide sequence ID" value="NZ_JASOUT010000001.1"/>
</dbReference>
<dbReference type="InterPro" id="IPR036388">
    <property type="entry name" value="WH-like_DNA-bd_sf"/>
</dbReference>
<accession>A0ABY3BC36</accession>
<reference evidence="1 2" key="1">
    <citation type="submission" date="2019-04" db="EMBL/GenBank/DDBJ databases">
        <title>Lactobacillus gasseri 7171 assembly.</title>
        <authorList>
            <person name="Joris B.R."/>
            <person name="Giguere D."/>
        </authorList>
    </citation>
    <scope>NUCLEOTIDE SEQUENCE [LARGE SCALE GENOMIC DNA]</scope>
    <source>
        <strain evidence="1 2">7171</strain>
    </source>
</reference>
<keyword evidence="2" id="KW-1185">Reference proteome</keyword>
<name>A0ABY3BC36_LACGS</name>
<proteinExistence type="predicted"/>
<evidence type="ECO:0008006" key="3">
    <source>
        <dbReference type="Google" id="ProtNLM"/>
    </source>
</evidence>
<comment type="caution">
    <text evidence="1">The sequence shown here is derived from an EMBL/GenBank/DDBJ whole genome shotgun (WGS) entry which is preliminary data.</text>
</comment>
<evidence type="ECO:0000313" key="1">
    <source>
        <dbReference type="EMBL" id="TQW14683.1"/>
    </source>
</evidence>
<dbReference type="Proteomes" id="UP000316012">
    <property type="component" value="Unassembled WGS sequence"/>
</dbReference>
<dbReference type="Gene3D" id="1.10.10.10">
    <property type="entry name" value="Winged helix-like DNA-binding domain superfamily/Winged helix DNA-binding domain"/>
    <property type="match status" value="1"/>
</dbReference>